<evidence type="ECO:0000256" key="7">
    <source>
        <dbReference type="ARBA" id="ARBA00023125"/>
    </source>
</evidence>
<evidence type="ECO:0000256" key="1">
    <source>
        <dbReference type="ARBA" id="ARBA00004123"/>
    </source>
</evidence>
<evidence type="ECO:0000256" key="4">
    <source>
        <dbReference type="ARBA" id="ARBA00022737"/>
    </source>
</evidence>
<dbReference type="Gene3D" id="3.30.160.60">
    <property type="entry name" value="Classic Zinc Finger"/>
    <property type="match status" value="4"/>
</dbReference>
<sequence>FKPLAQFEIDDFIKFEEPQTKPLDLSMTRMIERRIGPSDLSPQTEPLDLSMSRTHMGIHKFEEPQIESLDLSMTRMIEKRIEPSDLSAPEVSGRQVELSEIDQNDARPLNLPVQEVSKEQTSTGIEPKTLSLQKGTSRLEEHTTNTPKKSFKCEICGKDFRTSSNLYGHKKIHTGVKPYKCEICGKGEKPYKCEICGKGFAHLSNMKKHVRIHTGDKPHKCEICGKGFAQSSNMHAHVKIHKVRNETVVLREEKFLSITKYDNQLHCMR</sequence>
<evidence type="ECO:0000256" key="3">
    <source>
        <dbReference type="ARBA" id="ARBA00022723"/>
    </source>
</evidence>
<reference evidence="11" key="1">
    <citation type="submission" date="2012-04" db="EMBL/GenBank/DDBJ databases">
        <title>The Genome Sequence of Loa loa.</title>
        <authorList>
            <consortium name="The Broad Institute Genome Sequencing Platform"/>
            <consortium name="Broad Institute Genome Sequencing Center for Infectious Disease"/>
            <person name="Nutman T.B."/>
            <person name="Fink D.L."/>
            <person name="Russ C."/>
            <person name="Young S."/>
            <person name="Zeng Q."/>
            <person name="Gargeya S."/>
            <person name="Alvarado L."/>
            <person name="Berlin A."/>
            <person name="Chapman S.B."/>
            <person name="Chen Z."/>
            <person name="Freedman E."/>
            <person name="Gellesch M."/>
            <person name="Goldberg J."/>
            <person name="Griggs A."/>
            <person name="Gujja S."/>
            <person name="Heilman E.R."/>
            <person name="Heiman D."/>
            <person name="Howarth C."/>
            <person name="Mehta T."/>
            <person name="Neiman D."/>
            <person name="Pearson M."/>
            <person name="Roberts A."/>
            <person name="Saif S."/>
            <person name="Shea T."/>
            <person name="Shenoy N."/>
            <person name="Sisk P."/>
            <person name="Stolte C."/>
            <person name="Sykes S."/>
            <person name="White J."/>
            <person name="Yandava C."/>
            <person name="Haas B."/>
            <person name="Henn M.R."/>
            <person name="Nusbaum C."/>
            <person name="Birren B."/>
        </authorList>
    </citation>
    <scope>NUCLEOTIDE SEQUENCE [LARGE SCALE GENOMIC DNA]</scope>
</reference>
<evidence type="ECO:0000313" key="11">
    <source>
        <dbReference type="EMBL" id="EJD74127.1"/>
    </source>
</evidence>
<accession>A0A1S0UGZ0</accession>
<evidence type="ECO:0000256" key="2">
    <source>
        <dbReference type="ARBA" id="ARBA00006991"/>
    </source>
</evidence>
<gene>
    <name evidence="11" type="ORF">LOAG_18521</name>
</gene>
<evidence type="ECO:0000256" key="5">
    <source>
        <dbReference type="ARBA" id="ARBA00022771"/>
    </source>
</evidence>
<keyword evidence="6" id="KW-0862">Zinc</keyword>
<dbReference type="PANTHER" id="PTHR14196">
    <property type="entry name" value="ODD-SKIPPED - RELATED"/>
    <property type="match status" value="1"/>
</dbReference>
<name>A0A1S0UGZ0_LOALO</name>
<dbReference type="FunFam" id="3.30.160.60:FF:000663">
    <property type="entry name" value="Zinc finger protein 45"/>
    <property type="match status" value="2"/>
</dbReference>
<dbReference type="AlphaFoldDB" id="A0A1S0UGZ0"/>
<evidence type="ECO:0000256" key="9">
    <source>
        <dbReference type="PROSITE-ProRule" id="PRU00042"/>
    </source>
</evidence>
<dbReference type="InterPro" id="IPR036236">
    <property type="entry name" value="Znf_C2H2_sf"/>
</dbReference>
<protein>
    <submittedName>
        <fullName evidence="11">Zinc finger protein</fullName>
    </submittedName>
</protein>
<feature type="domain" description="C2H2-type" evidence="10">
    <location>
        <begin position="219"/>
        <end position="246"/>
    </location>
</feature>
<keyword evidence="7" id="KW-0238">DNA-binding</keyword>
<dbReference type="Pfam" id="PF00096">
    <property type="entry name" value="zf-C2H2"/>
    <property type="match status" value="3"/>
</dbReference>
<dbReference type="KEGG" id="loa:LOAG_18521"/>
<evidence type="ECO:0000259" key="10">
    <source>
        <dbReference type="PROSITE" id="PS50157"/>
    </source>
</evidence>
<dbReference type="InterPro" id="IPR050717">
    <property type="entry name" value="C2H2-ZF_Transcription_Reg"/>
</dbReference>
<feature type="non-terminal residue" evidence="11">
    <location>
        <position position="1"/>
    </location>
</feature>
<dbReference type="RefSeq" id="XP_020305065.1">
    <property type="nucleotide sequence ID" value="XM_020451181.1"/>
</dbReference>
<comment type="similarity">
    <text evidence="2">Belongs to the krueppel C2H2-type zinc-finger protein family.</text>
</comment>
<dbReference type="FunFam" id="3.30.160.60:FF:000634">
    <property type="entry name" value="Zinc finger X-chromosomal protein"/>
    <property type="match status" value="1"/>
</dbReference>
<dbReference type="GO" id="GO:0008270">
    <property type="term" value="F:zinc ion binding"/>
    <property type="evidence" value="ECO:0007669"/>
    <property type="project" value="UniProtKB-KW"/>
</dbReference>
<evidence type="ECO:0000256" key="8">
    <source>
        <dbReference type="ARBA" id="ARBA00023242"/>
    </source>
</evidence>
<dbReference type="SMART" id="SM00355">
    <property type="entry name" value="ZnF_C2H2"/>
    <property type="match status" value="3"/>
</dbReference>
<dbReference type="EMBL" id="JH712406">
    <property type="protein sequence ID" value="EJD74127.1"/>
    <property type="molecule type" value="Genomic_DNA"/>
</dbReference>
<dbReference type="GO" id="GO:0000977">
    <property type="term" value="F:RNA polymerase II transcription regulatory region sequence-specific DNA binding"/>
    <property type="evidence" value="ECO:0007669"/>
    <property type="project" value="TreeGrafter"/>
</dbReference>
<dbReference type="PROSITE" id="PS50157">
    <property type="entry name" value="ZINC_FINGER_C2H2_2"/>
    <property type="match status" value="3"/>
</dbReference>
<keyword evidence="5 9" id="KW-0863">Zinc-finger</keyword>
<dbReference type="PANTHER" id="PTHR14196:SF12">
    <property type="entry name" value="ZINC FINGER PROTEIN 208-LIKE"/>
    <property type="match status" value="1"/>
</dbReference>
<dbReference type="OMA" id="ERADMDF"/>
<keyword evidence="4" id="KW-0677">Repeat</keyword>
<feature type="domain" description="C2H2-type" evidence="10">
    <location>
        <begin position="151"/>
        <end position="178"/>
    </location>
</feature>
<dbReference type="InterPro" id="IPR013087">
    <property type="entry name" value="Znf_C2H2_type"/>
</dbReference>
<dbReference type="GeneID" id="31251956"/>
<organism evidence="11">
    <name type="scientific">Loa loa</name>
    <name type="common">Eye worm</name>
    <name type="synonym">Filaria loa</name>
    <dbReference type="NCBI Taxonomy" id="7209"/>
    <lineage>
        <taxon>Eukaryota</taxon>
        <taxon>Metazoa</taxon>
        <taxon>Ecdysozoa</taxon>
        <taxon>Nematoda</taxon>
        <taxon>Chromadorea</taxon>
        <taxon>Rhabditida</taxon>
        <taxon>Spirurina</taxon>
        <taxon>Spiruromorpha</taxon>
        <taxon>Filarioidea</taxon>
        <taxon>Onchocercidae</taxon>
        <taxon>Loa</taxon>
    </lineage>
</organism>
<dbReference type="CTD" id="31251956"/>
<dbReference type="GO" id="GO:0005634">
    <property type="term" value="C:nucleus"/>
    <property type="evidence" value="ECO:0007669"/>
    <property type="project" value="UniProtKB-SubCell"/>
</dbReference>
<dbReference type="SUPFAM" id="SSF57667">
    <property type="entry name" value="beta-beta-alpha zinc fingers"/>
    <property type="match status" value="2"/>
</dbReference>
<keyword evidence="3" id="KW-0479">Metal-binding</keyword>
<dbReference type="InParanoid" id="A0A1S0UGZ0"/>
<proteinExistence type="inferred from homology"/>
<dbReference type="GO" id="GO:0000981">
    <property type="term" value="F:DNA-binding transcription factor activity, RNA polymerase II-specific"/>
    <property type="evidence" value="ECO:0007669"/>
    <property type="project" value="TreeGrafter"/>
</dbReference>
<comment type="subcellular location">
    <subcellularLocation>
        <location evidence="1">Nucleus</location>
    </subcellularLocation>
</comment>
<keyword evidence="8" id="KW-0539">Nucleus</keyword>
<evidence type="ECO:0000256" key="6">
    <source>
        <dbReference type="ARBA" id="ARBA00022833"/>
    </source>
</evidence>
<dbReference type="OrthoDB" id="3437960at2759"/>
<dbReference type="PROSITE" id="PS00028">
    <property type="entry name" value="ZINC_FINGER_C2H2_1"/>
    <property type="match status" value="3"/>
</dbReference>
<feature type="domain" description="C2H2-type" evidence="10">
    <location>
        <begin position="191"/>
        <end position="218"/>
    </location>
</feature>